<feature type="chain" id="PRO_5045458285" description="YMGG-like Gly-zipper domain-containing protein" evidence="1">
    <location>
        <begin position="19"/>
        <end position="67"/>
    </location>
</feature>
<organism evidence="2 3">
    <name type="scientific">Phenylobacterium terrae</name>
    <dbReference type="NCBI Taxonomy" id="2665495"/>
    <lineage>
        <taxon>Bacteria</taxon>
        <taxon>Pseudomonadati</taxon>
        <taxon>Pseudomonadota</taxon>
        <taxon>Alphaproteobacteria</taxon>
        <taxon>Caulobacterales</taxon>
        <taxon>Caulobacteraceae</taxon>
        <taxon>Phenylobacterium</taxon>
    </lineage>
</organism>
<gene>
    <name evidence="2" type="ORF">ACFSC0_14575</name>
</gene>
<protein>
    <recommendedName>
        <fullName evidence="4">YMGG-like Gly-zipper domain-containing protein</fullName>
    </recommendedName>
</protein>
<dbReference type="PROSITE" id="PS51257">
    <property type="entry name" value="PROKAR_LIPOPROTEIN"/>
    <property type="match status" value="1"/>
</dbReference>
<dbReference type="Proteomes" id="UP001597237">
    <property type="component" value="Unassembled WGS sequence"/>
</dbReference>
<evidence type="ECO:0000313" key="2">
    <source>
        <dbReference type="EMBL" id="MFD1784626.1"/>
    </source>
</evidence>
<comment type="caution">
    <text evidence="2">The sequence shown here is derived from an EMBL/GenBank/DDBJ whole genome shotgun (WGS) entry which is preliminary data.</text>
</comment>
<accession>A0ABW4N3K6</accession>
<evidence type="ECO:0000256" key="1">
    <source>
        <dbReference type="SAM" id="SignalP"/>
    </source>
</evidence>
<reference evidence="3" key="1">
    <citation type="journal article" date="2019" name="Int. J. Syst. Evol. Microbiol.">
        <title>The Global Catalogue of Microorganisms (GCM) 10K type strain sequencing project: providing services to taxonomists for standard genome sequencing and annotation.</title>
        <authorList>
            <consortium name="The Broad Institute Genomics Platform"/>
            <consortium name="The Broad Institute Genome Sequencing Center for Infectious Disease"/>
            <person name="Wu L."/>
            <person name="Ma J."/>
        </authorList>
    </citation>
    <scope>NUCLEOTIDE SEQUENCE [LARGE SCALE GENOMIC DNA]</scope>
    <source>
        <strain evidence="3">DFY28</strain>
    </source>
</reference>
<evidence type="ECO:0000313" key="3">
    <source>
        <dbReference type="Proteomes" id="UP001597237"/>
    </source>
</evidence>
<proteinExistence type="predicted"/>
<dbReference type="RefSeq" id="WP_377280769.1">
    <property type="nucleotide sequence ID" value="NZ_JBHRSI010000002.1"/>
</dbReference>
<feature type="signal peptide" evidence="1">
    <location>
        <begin position="1"/>
        <end position="18"/>
    </location>
</feature>
<name>A0ABW4N3K6_9CAUL</name>
<dbReference type="EMBL" id="JBHUEY010000006">
    <property type="protein sequence ID" value="MFD1784626.1"/>
    <property type="molecule type" value="Genomic_DNA"/>
</dbReference>
<sequence>MRTAIKLLPVAALGLALAACGTTVTERAATGALGGAVVGGAVSGDVEGAAVGAAIGGVAGAATADRD</sequence>
<keyword evidence="1" id="KW-0732">Signal</keyword>
<keyword evidence="3" id="KW-1185">Reference proteome</keyword>
<evidence type="ECO:0008006" key="4">
    <source>
        <dbReference type="Google" id="ProtNLM"/>
    </source>
</evidence>